<dbReference type="Gene3D" id="3.40.1720.10">
    <property type="entry name" value="Streptococcus thermophilus LMG 18311 protein like"/>
    <property type="match status" value="1"/>
</dbReference>
<reference evidence="1 2" key="1">
    <citation type="submission" date="2019-05" db="EMBL/GenBank/DDBJ databases">
        <authorList>
            <consortium name="Pathogen Informatics"/>
        </authorList>
    </citation>
    <scope>NUCLEOTIDE SEQUENCE [LARGE SCALE GENOMIC DNA]</scope>
    <source>
        <strain evidence="1 2">NCTC12204</strain>
    </source>
</reference>
<evidence type="ECO:0000313" key="2">
    <source>
        <dbReference type="Proteomes" id="UP000352698"/>
    </source>
</evidence>
<dbReference type="InterPro" id="IPR014959">
    <property type="entry name" value="DUF1827"/>
</dbReference>
<dbReference type="RefSeq" id="WP_010738431.1">
    <property type="nucleotide sequence ID" value="NZ_AP027299.1"/>
</dbReference>
<dbReference type="EMBL" id="CABEEP010000001">
    <property type="protein sequence ID" value="VTQ59926.1"/>
    <property type="molecule type" value="Genomic_DNA"/>
</dbReference>
<dbReference type="InterPro" id="IPR038226">
    <property type="entry name" value="LMG18311-like_sf"/>
</dbReference>
<organism evidence="1 2">
    <name type="scientific">Enterococcus hirae</name>
    <dbReference type="NCBI Taxonomy" id="1354"/>
    <lineage>
        <taxon>Bacteria</taxon>
        <taxon>Bacillati</taxon>
        <taxon>Bacillota</taxon>
        <taxon>Bacilli</taxon>
        <taxon>Lactobacillales</taxon>
        <taxon>Enterococcaceae</taxon>
        <taxon>Enterococcus</taxon>
    </lineage>
</organism>
<dbReference type="Proteomes" id="UP000352698">
    <property type="component" value="Unassembled WGS sequence"/>
</dbReference>
<comment type="caution">
    <text evidence="1">The sequence shown here is derived from an EMBL/GenBank/DDBJ whole genome shotgun (WGS) entry which is preliminary data.</text>
</comment>
<dbReference type="Pfam" id="PF08860">
    <property type="entry name" value="DUF1827"/>
    <property type="match status" value="1"/>
</dbReference>
<name>A0A449E5L7_ENTHR</name>
<dbReference type="AlphaFoldDB" id="A0A449E5L7"/>
<sequence>MKLIETPVTSNLNIKTFYPKVVDFFFSSKAIKYYKLYSLDRTQILYIDTYEKSQLLMINTKKKITKQEIDFAIRRILKAEREDVKVHIGVKQDLERAGVQFKRPNKDIVIVEQKVGCSLEEK</sequence>
<accession>A0A449E5L7</accession>
<evidence type="ECO:0000313" key="1">
    <source>
        <dbReference type="EMBL" id="VTQ59926.1"/>
    </source>
</evidence>
<proteinExistence type="predicted"/>
<gene>
    <name evidence="1" type="ORF">NCTC12204_00502</name>
</gene>
<protein>
    <submittedName>
        <fullName evidence="1">Domain of uncharacterized function (DUF1827)</fullName>
    </submittedName>
</protein>